<dbReference type="PANTHER" id="PTHR21580:SF19">
    <property type="entry name" value="OUTER DENSE FIBER PROTEIN 3B"/>
    <property type="match status" value="1"/>
</dbReference>
<dbReference type="OrthoDB" id="429991at2759"/>
<dbReference type="AlphaFoldDB" id="A0A7L0N965"/>
<feature type="non-terminal residue" evidence="2">
    <location>
        <position position="132"/>
    </location>
</feature>
<comment type="caution">
    <text evidence="2">The sequence shown here is derived from an EMBL/GenBank/DDBJ whole genome shotgun (WGS) entry which is preliminary data.</text>
</comment>
<evidence type="ECO:0000313" key="2">
    <source>
        <dbReference type="EMBL" id="NXK89272.1"/>
    </source>
</evidence>
<dbReference type="PANTHER" id="PTHR21580">
    <property type="entry name" value="SHIPPO-1-RELATED"/>
    <property type="match status" value="1"/>
</dbReference>
<sequence length="132" mass="14204">LTMSNNGWVGTWRPHVPRGPIAAQYRTPGPKYGLPSNVGYPQHDPTRHRAPAYSFGLRLKDQQQSRTPGPKYLVRPGFTARGKDGIPAYTMCGRPRPDRLSNTPGPGECGAQSPAAGGRPSCRAHSSTSLSP</sequence>
<dbReference type="GO" id="GO:0005856">
    <property type="term" value="C:cytoskeleton"/>
    <property type="evidence" value="ECO:0007669"/>
    <property type="project" value="TreeGrafter"/>
</dbReference>
<feature type="region of interest" description="Disordered" evidence="1">
    <location>
        <begin position="24"/>
        <end position="132"/>
    </location>
</feature>
<reference evidence="2 3" key="1">
    <citation type="submission" date="2019-09" db="EMBL/GenBank/DDBJ databases">
        <title>Bird 10,000 Genomes (B10K) Project - Family phase.</title>
        <authorList>
            <person name="Zhang G."/>
        </authorList>
    </citation>
    <scope>NUCLEOTIDE SEQUENCE [LARGE SCALE GENOMIC DNA]</scope>
    <source>
        <strain evidence="2">B10K-DU-001-43</strain>
        <tissue evidence="2">Muscle</tissue>
    </source>
</reference>
<proteinExistence type="predicted"/>
<organism evidence="2 3">
    <name type="scientific">Formicarius rufipectus</name>
    <dbReference type="NCBI Taxonomy" id="1118560"/>
    <lineage>
        <taxon>Eukaryota</taxon>
        <taxon>Metazoa</taxon>
        <taxon>Chordata</taxon>
        <taxon>Craniata</taxon>
        <taxon>Vertebrata</taxon>
        <taxon>Euteleostomi</taxon>
        <taxon>Archelosauria</taxon>
        <taxon>Archosauria</taxon>
        <taxon>Dinosauria</taxon>
        <taxon>Saurischia</taxon>
        <taxon>Theropoda</taxon>
        <taxon>Coelurosauria</taxon>
        <taxon>Aves</taxon>
        <taxon>Neognathae</taxon>
        <taxon>Neoaves</taxon>
        <taxon>Telluraves</taxon>
        <taxon>Australaves</taxon>
        <taxon>Passeriformes</taxon>
        <taxon>Formicariidae</taxon>
        <taxon>Formicarius</taxon>
    </lineage>
</organism>
<dbReference type="EMBL" id="VXAU01001828">
    <property type="protein sequence ID" value="NXK89272.1"/>
    <property type="molecule type" value="Genomic_DNA"/>
</dbReference>
<feature type="non-terminal residue" evidence="2">
    <location>
        <position position="1"/>
    </location>
</feature>
<keyword evidence="3" id="KW-1185">Reference proteome</keyword>
<dbReference type="Proteomes" id="UP000520463">
    <property type="component" value="Unassembled WGS sequence"/>
</dbReference>
<evidence type="ECO:0000313" key="3">
    <source>
        <dbReference type="Proteomes" id="UP000520463"/>
    </source>
</evidence>
<dbReference type="InterPro" id="IPR051291">
    <property type="entry name" value="CIMAP"/>
</dbReference>
<accession>A0A7L0N965</accession>
<evidence type="ECO:0000256" key="1">
    <source>
        <dbReference type="SAM" id="MobiDB-lite"/>
    </source>
</evidence>
<gene>
    <name evidence="2" type="primary">Odf3</name>
    <name evidence="2" type="ORF">FORRUF_R08493</name>
</gene>
<protein>
    <submittedName>
        <fullName evidence="2">ODF3A protein</fullName>
    </submittedName>
</protein>
<name>A0A7L0N965_9PASS</name>